<accession>A0A0K2VBJ7</accession>
<name>A0A0K2VBJ7_LEPSM</name>
<organism evidence="1">
    <name type="scientific">Lepeophtheirus salmonis</name>
    <name type="common">Salmon louse</name>
    <name type="synonym">Caligus salmonis</name>
    <dbReference type="NCBI Taxonomy" id="72036"/>
    <lineage>
        <taxon>Eukaryota</taxon>
        <taxon>Metazoa</taxon>
        <taxon>Ecdysozoa</taxon>
        <taxon>Arthropoda</taxon>
        <taxon>Crustacea</taxon>
        <taxon>Multicrustacea</taxon>
        <taxon>Hexanauplia</taxon>
        <taxon>Copepoda</taxon>
        <taxon>Siphonostomatoida</taxon>
        <taxon>Caligidae</taxon>
        <taxon>Lepeophtheirus</taxon>
    </lineage>
</organism>
<dbReference type="EMBL" id="HACA01030488">
    <property type="protein sequence ID" value="CDW47849.1"/>
    <property type="molecule type" value="Transcribed_RNA"/>
</dbReference>
<protein>
    <submittedName>
        <fullName evidence="1">Uncharacterized protein</fullName>
    </submittedName>
</protein>
<sequence length="40" mass="4742">MCFLQNIQNIKHPIPIYLPDRIRFGYRHDPPLPQKCPHGS</sequence>
<dbReference type="AlphaFoldDB" id="A0A0K2VBJ7"/>
<proteinExistence type="predicted"/>
<evidence type="ECO:0000313" key="1">
    <source>
        <dbReference type="EMBL" id="CDW47849.1"/>
    </source>
</evidence>
<reference evidence="1" key="1">
    <citation type="submission" date="2014-05" db="EMBL/GenBank/DDBJ databases">
        <authorList>
            <person name="Chronopoulou M."/>
        </authorList>
    </citation>
    <scope>NUCLEOTIDE SEQUENCE</scope>
    <source>
        <tissue evidence="1">Whole organism</tissue>
    </source>
</reference>